<sequence>MEKFSQIYERAALRKGGKKALESLMPKTLTPDQISQLSDTVCMAEMTKKIFQSGFVWRVIENKWPGFEEVFWGFSPEKLALASDEQIERMATDKRIVRHLTKVKAVRENAYFIKIESKKHGGFAKLIADWPEAEITQLWLYLKKNGCRLGGNIGPYFLRAIGKSTFVISRDVSAYLIAHKIVDKHPTSQRDIKLTQQAFNLWQQESGRSLADISKIISMSVGDNDIQAAT</sequence>
<accession>A0ABV2BUN1</accession>
<dbReference type="PANTHER" id="PTHR30037:SF3">
    <property type="entry name" value="BLR0857 PROTEIN"/>
    <property type="match status" value="1"/>
</dbReference>
<evidence type="ECO:0000313" key="2">
    <source>
        <dbReference type="Proteomes" id="UP001548189"/>
    </source>
</evidence>
<dbReference type="InterPro" id="IPR011257">
    <property type="entry name" value="DNA_glycosylase"/>
</dbReference>
<keyword evidence="2" id="KW-1185">Reference proteome</keyword>
<dbReference type="GO" id="GO:0008725">
    <property type="term" value="F:DNA-3-methyladenine glycosylase activity"/>
    <property type="evidence" value="ECO:0007669"/>
    <property type="project" value="UniProtKB-EC"/>
</dbReference>
<dbReference type="Proteomes" id="UP001548189">
    <property type="component" value="Unassembled WGS sequence"/>
</dbReference>
<gene>
    <name evidence="1" type="ORF">ABVT43_09165</name>
</gene>
<dbReference type="PANTHER" id="PTHR30037">
    <property type="entry name" value="DNA-3-METHYLADENINE GLYCOSYLASE 1"/>
    <property type="match status" value="1"/>
</dbReference>
<dbReference type="InterPro" id="IPR052891">
    <property type="entry name" value="DNA-3mA_glycosylase"/>
</dbReference>
<comment type="caution">
    <text evidence="1">The sequence shown here is derived from an EMBL/GenBank/DDBJ whole genome shotgun (WGS) entry which is preliminary data.</text>
</comment>
<keyword evidence="1" id="KW-0326">Glycosidase</keyword>
<evidence type="ECO:0000313" key="1">
    <source>
        <dbReference type="EMBL" id="MET1255292.1"/>
    </source>
</evidence>
<dbReference type="Pfam" id="PF03352">
    <property type="entry name" value="Adenine_glyco"/>
    <property type="match status" value="1"/>
</dbReference>
<reference evidence="1 2" key="1">
    <citation type="submission" date="2024-06" db="EMBL/GenBank/DDBJ databases">
        <authorList>
            <person name="Li F."/>
        </authorList>
    </citation>
    <scope>NUCLEOTIDE SEQUENCE [LARGE SCALE GENOMIC DNA]</scope>
    <source>
        <strain evidence="1 2">GXAS 311</strain>
    </source>
</reference>
<dbReference type="EC" id="3.2.2.20" evidence="1"/>
<dbReference type="SUPFAM" id="SSF48150">
    <property type="entry name" value="DNA-glycosylase"/>
    <property type="match status" value="1"/>
</dbReference>
<protein>
    <submittedName>
        <fullName evidence="1">DNA-3-methyladenine glycosylase I</fullName>
        <ecNumber evidence="1">3.2.2.20</ecNumber>
    </submittedName>
</protein>
<name>A0ABV2BUN1_9GAMM</name>
<dbReference type="EMBL" id="JBEVCJ010000008">
    <property type="protein sequence ID" value="MET1255292.1"/>
    <property type="molecule type" value="Genomic_DNA"/>
</dbReference>
<proteinExistence type="predicted"/>
<dbReference type="InterPro" id="IPR005019">
    <property type="entry name" value="Adenine_glyco"/>
</dbReference>
<organism evidence="1 2">
    <name type="scientific">Aliikangiella maris</name>
    <dbReference type="NCBI Taxonomy" id="3162458"/>
    <lineage>
        <taxon>Bacteria</taxon>
        <taxon>Pseudomonadati</taxon>
        <taxon>Pseudomonadota</taxon>
        <taxon>Gammaproteobacteria</taxon>
        <taxon>Oceanospirillales</taxon>
        <taxon>Pleioneaceae</taxon>
        <taxon>Aliikangiella</taxon>
    </lineage>
</organism>
<keyword evidence="1" id="KW-0378">Hydrolase</keyword>
<dbReference type="Gene3D" id="1.10.340.30">
    <property type="entry name" value="Hypothetical protein, domain 2"/>
    <property type="match status" value="1"/>
</dbReference>